<dbReference type="RefSeq" id="WP_086962670.1">
    <property type="nucleotide sequence ID" value="NZ_CP021376.1"/>
</dbReference>
<dbReference type="GO" id="GO:0008757">
    <property type="term" value="F:S-adenosylmethionine-dependent methyltransferase activity"/>
    <property type="evidence" value="ECO:0007669"/>
    <property type="project" value="InterPro"/>
</dbReference>
<dbReference type="Pfam" id="PF08241">
    <property type="entry name" value="Methyltransf_11"/>
    <property type="match status" value="1"/>
</dbReference>
<organism evidence="3 4">
    <name type="scientific">Oceanisphaera avium</name>
    <dbReference type="NCBI Taxonomy" id="1903694"/>
    <lineage>
        <taxon>Bacteria</taxon>
        <taxon>Pseudomonadati</taxon>
        <taxon>Pseudomonadota</taxon>
        <taxon>Gammaproteobacteria</taxon>
        <taxon>Aeromonadales</taxon>
        <taxon>Aeromonadaceae</taxon>
        <taxon>Oceanisphaera</taxon>
    </lineage>
</organism>
<dbReference type="InterPro" id="IPR029063">
    <property type="entry name" value="SAM-dependent_MTases_sf"/>
</dbReference>
<dbReference type="KEGG" id="ocm:CBP12_02575"/>
<feature type="binding site" evidence="1">
    <location>
        <position position="125"/>
    </location>
    <ligand>
        <name>S-adenosyl-L-methionine</name>
        <dbReference type="ChEBI" id="CHEBI:59789"/>
    </ligand>
</feature>
<dbReference type="EMBL" id="CP021376">
    <property type="protein sequence ID" value="ART79169.1"/>
    <property type="molecule type" value="Genomic_DNA"/>
</dbReference>
<dbReference type="AlphaFoldDB" id="A0A1Y0CVA2"/>
<dbReference type="CDD" id="cd02440">
    <property type="entry name" value="AdoMet_MTases"/>
    <property type="match status" value="1"/>
</dbReference>
<feature type="binding site" evidence="1">
    <location>
        <position position="31"/>
    </location>
    <ligand>
        <name>S-adenosyl-L-methionine</name>
        <dbReference type="ChEBI" id="CHEBI:59789"/>
    </ligand>
</feature>
<dbReference type="OrthoDB" id="4697647at2"/>
<dbReference type="Gene3D" id="3.40.50.150">
    <property type="entry name" value="Vaccinia Virus protein VP39"/>
    <property type="match status" value="1"/>
</dbReference>
<dbReference type="GO" id="GO:0097697">
    <property type="term" value="F:tRNA (5-carboxymethoxyuridine(34)-5-O)-methyltransferase activity"/>
    <property type="evidence" value="ECO:0007669"/>
    <property type="project" value="UniProtKB-UniRule"/>
</dbReference>
<gene>
    <name evidence="1" type="primary">cmoM</name>
    <name evidence="3" type="ORF">CBP12_02575</name>
</gene>
<evidence type="ECO:0000259" key="2">
    <source>
        <dbReference type="Pfam" id="PF08241"/>
    </source>
</evidence>
<dbReference type="SUPFAM" id="SSF53335">
    <property type="entry name" value="S-adenosyl-L-methionine-dependent methyltransferases"/>
    <property type="match status" value="1"/>
</dbReference>
<evidence type="ECO:0000256" key="1">
    <source>
        <dbReference type="HAMAP-Rule" id="MF_02057"/>
    </source>
</evidence>
<comment type="similarity">
    <text evidence="1">Belongs to the class I-like SAM-binding methyltransferase superfamily. CmoM family.</text>
</comment>
<reference evidence="4" key="1">
    <citation type="submission" date="2017-05" db="EMBL/GenBank/DDBJ databases">
        <authorList>
            <person name="Sung H."/>
        </authorList>
    </citation>
    <scope>NUCLEOTIDE SEQUENCE [LARGE SCALE GENOMIC DNA]</scope>
    <source>
        <strain evidence="4">AMac2203</strain>
    </source>
</reference>
<evidence type="ECO:0000313" key="4">
    <source>
        <dbReference type="Proteomes" id="UP000243793"/>
    </source>
</evidence>
<name>A0A1Y0CVA2_9GAMM</name>
<comment type="caution">
    <text evidence="1">Lacks conserved residue(s) required for the propagation of feature annotation.</text>
</comment>
<keyword evidence="1" id="KW-0819">tRNA processing</keyword>
<comment type="function">
    <text evidence="1">Catalyzes the methylation of 5-carboxymethoxyuridine (cmo5U) to form 5-methoxycarbonylmethoxyuridine (mcmo5U) at position 34 in tRNAs.</text>
</comment>
<keyword evidence="1" id="KW-0949">S-adenosyl-L-methionine</keyword>
<dbReference type="GO" id="GO:0006400">
    <property type="term" value="P:tRNA modification"/>
    <property type="evidence" value="ECO:0007669"/>
    <property type="project" value="UniProtKB-UniRule"/>
</dbReference>
<dbReference type="PANTHER" id="PTHR43861">
    <property type="entry name" value="TRANS-ACONITATE 2-METHYLTRANSFERASE-RELATED"/>
    <property type="match status" value="1"/>
</dbReference>
<comment type="catalytic activity">
    <reaction evidence="1">
        <text>5-carboxymethoxyuridine(34) in tRNA + S-adenosyl-L-methionine = 5-methoxycarbonylmethoxyuridine(34) in tRNA + S-adenosyl-L-homocysteine</text>
        <dbReference type="Rhea" id="RHEA:54080"/>
        <dbReference type="Rhea" id="RHEA-COMP:13383"/>
        <dbReference type="Rhea" id="RHEA-COMP:13781"/>
        <dbReference type="ChEBI" id="CHEBI:57856"/>
        <dbReference type="ChEBI" id="CHEBI:59789"/>
        <dbReference type="ChEBI" id="CHEBI:136879"/>
        <dbReference type="ChEBI" id="CHEBI:138053"/>
    </reaction>
</comment>
<accession>A0A1Y0CVA2</accession>
<evidence type="ECO:0000313" key="3">
    <source>
        <dbReference type="EMBL" id="ART79169.1"/>
    </source>
</evidence>
<dbReference type="InterPro" id="IPR013216">
    <property type="entry name" value="Methyltransf_11"/>
</dbReference>
<dbReference type="InterPro" id="IPR033664">
    <property type="entry name" value="Cmo5U_methylTrfase"/>
</dbReference>
<keyword evidence="1 3" id="KW-0808">Transferase</keyword>
<dbReference type="Proteomes" id="UP000243793">
    <property type="component" value="Chromosome"/>
</dbReference>
<feature type="domain" description="Methyltransferase type 11" evidence="2">
    <location>
        <begin position="55"/>
        <end position="152"/>
    </location>
</feature>
<protein>
    <recommendedName>
        <fullName evidence="1">tRNA 5-carboxymethoxyuridine methyltransferase</fullName>
        <ecNumber evidence="1">2.1.1.-</ecNumber>
    </recommendedName>
    <alternativeName>
        <fullName evidence="1">cmo5U methyltransferase</fullName>
    </alternativeName>
</protein>
<proteinExistence type="inferred from homology"/>
<dbReference type="HAMAP" id="MF_02057">
    <property type="entry name" value="tRNA_methyltr_CmoM"/>
    <property type="match status" value="1"/>
</dbReference>
<feature type="binding site" evidence="1">
    <location>
        <position position="79"/>
    </location>
    <ligand>
        <name>S-adenosyl-L-methionine</name>
        <dbReference type="ChEBI" id="CHEBI:59789"/>
    </ligand>
</feature>
<keyword evidence="4" id="KW-1185">Reference proteome</keyword>
<dbReference type="GO" id="GO:0032259">
    <property type="term" value="P:methylation"/>
    <property type="evidence" value="ECO:0007669"/>
    <property type="project" value="UniProtKB-KW"/>
</dbReference>
<feature type="binding site" evidence="1">
    <location>
        <begin position="58"/>
        <end position="59"/>
    </location>
    <ligand>
        <name>S-adenosyl-L-methionine</name>
        <dbReference type="ChEBI" id="CHEBI:59789"/>
    </ligand>
</feature>
<dbReference type="EC" id="2.1.1.-" evidence="1"/>
<keyword evidence="1 3" id="KW-0489">Methyltransferase</keyword>
<sequence length="274" mass="30581">MHTTSKLNTNFDGRAAVFARNIYGTTKGRIRLAVVERDLKALLASLPAHKKLRILDAGGGFGPLSQDLAALGHEVVLCDLSADMLELAHQQVSDKGLLKQFSFIHGPIQDLKVAELGQFDIILCHAVLEWVEQQAQLLACLAALLVENGHLSLMFYNRDGLMYHSLVMGHFDYVYADLVKKRRQKLTPNWPCRPQQVNDWLGALGLVITDCSGVRVFHDYMVAKHIRLEQADEVIAMELAHAKQAPFMHLGRYLHLVAKKTVPGSPLKEKESNT</sequence>